<evidence type="ECO:0000313" key="5">
    <source>
        <dbReference type="Proteomes" id="UP000006892"/>
    </source>
</evidence>
<dbReference type="Pfam" id="PF00106">
    <property type="entry name" value="adh_short"/>
    <property type="match status" value="1"/>
</dbReference>
<protein>
    <submittedName>
        <fullName evidence="4">Short chain dehydrogenase</fullName>
    </submittedName>
</protein>
<proteinExistence type="inferred from homology"/>
<dbReference type="GO" id="GO:0016491">
    <property type="term" value="F:oxidoreductase activity"/>
    <property type="evidence" value="ECO:0007669"/>
    <property type="project" value="UniProtKB-KW"/>
</dbReference>
<dbReference type="AlphaFoldDB" id="A0A3S5YB80"/>
<dbReference type="InterPro" id="IPR020904">
    <property type="entry name" value="Sc_DH/Rdtase_CS"/>
</dbReference>
<reference evidence="4" key="1">
    <citation type="journal article" date="2010" name="PLoS Genet.">
        <title>The genome of a pathogenic rhodococcus: cooptive virulence underpinned by key gene acquisitions.</title>
        <authorList>
            <person name="Letek M."/>
            <person name="Gonzalez P."/>
            <person name="Macarthur I."/>
            <person name="Rodriguez H."/>
            <person name="Freeman T.C."/>
            <person name="Valero-Rello A."/>
            <person name="Blanco M."/>
            <person name="Buckley T."/>
            <person name="Cherevach I."/>
            <person name="Fahey R."/>
            <person name="Hapeshi A."/>
            <person name="Holdstock J."/>
            <person name="Leadon D."/>
            <person name="Navas J."/>
            <person name="Ocampo A."/>
            <person name="Quail M.A."/>
            <person name="Sanders M."/>
            <person name="Scortti M.M."/>
            <person name="Prescott J.F."/>
            <person name="Fogarty U."/>
            <person name="Meijer W.G."/>
            <person name="Parkhill J."/>
            <person name="Bentley S.D."/>
            <person name="Vazquez-Boland J.A."/>
        </authorList>
    </citation>
    <scope>NUCLEOTIDE SEQUENCE [LARGE SCALE GENOMIC DNA]</scope>
    <source>
        <strain evidence="4 5">103S</strain>
    </source>
</reference>
<dbReference type="RefSeq" id="WP_013417053.1">
    <property type="nucleotide sequence ID" value="NC_014659.1"/>
</dbReference>
<evidence type="ECO:0000256" key="2">
    <source>
        <dbReference type="ARBA" id="ARBA00023002"/>
    </source>
</evidence>
<dbReference type="Proteomes" id="UP001154400">
    <property type="component" value="Chromosome"/>
</dbReference>
<dbReference type="PROSITE" id="PS00061">
    <property type="entry name" value="ADH_SHORT"/>
    <property type="match status" value="1"/>
</dbReference>
<organism evidence="4">
    <name type="scientific">Rhodococcus hoagii (strain 103S)</name>
    <name type="common">Rhodococcus equi</name>
    <dbReference type="NCBI Taxonomy" id="685727"/>
    <lineage>
        <taxon>Bacteria</taxon>
        <taxon>Bacillati</taxon>
        <taxon>Actinomycetota</taxon>
        <taxon>Actinomycetes</taxon>
        <taxon>Mycobacteriales</taxon>
        <taxon>Nocardiaceae</taxon>
        <taxon>Prescottella</taxon>
    </lineage>
</organism>
<dbReference type="PANTHER" id="PTHR44196:SF1">
    <property type="entry name" value="DEHYDROGENASE_REDUCTASE SDR FAMILY MEMBER 7B"/>
    <property type="match status" value="1"/>
</dbReference>
<accession>A0A3S5YB80</accession>
<dbReference type="PANTHER" id="PTHR44196">
    <property type="entry name" value="DEHYDROGENASE/REDUCTASE SDR FAMILY MEMBER 7B"/>
    <property type="match status" value="1"/>
</dbReference>
<dbReference type="CDD" id="cd05233">
    <property type="entry name" value="SDR_c"/>
    <property type="match status" value="1"/>
</dbReference>
<name>A0A3S5YB80_RHOH1</name>
<dbReference type="Gene3D" id="3.40.50.720">
    <property type="entry name" value="NAD(P)-binding Rossmann-like Domain"/>
    <property type="match status" value="1"/>
</dbReference>
<evidence type="ECO:0000256" key="1">
    <source>
        <dbReference type="ARBA" id="ARBA00006484"/>
    </source>
</evidence>
<comment type="similarity">
    <text evidence="1 3">Belongs to the short-chain dehydrogenases/reductases (SDR) family.</text>
</comment>
<dbReference type="SUPFAM" id="SSF51735">
    <property type="entry name" value="NAD(P)-binding Rossmann-fold domains"/>
    <property type="match status" value="1"/>
</dbReference>
<keyword evidence="2" id="KW-0560">Oxidoreductase</keyword>
<gene>
    <name evidence="4" type="ordered locus">REQ_38450</name>
</gene>
<dbReference type="PRINTS" id="PR00080">
    <property type="entry name" value="SDRFAMILY"/>
</dbReference>
<dbReference type="KEGG" id="req:REQ_38450"/>
<sequence>MARTGTRQALEERLEGRRVLVTGAARGIGASLARRLYARGARVALLGLERELLEQVATMCGGAPWRVCDVRDGEAVQRAVDALADDLGGLDVVVANAGVAAQLPLFGGDPDVMTRTVEVNLLGTYHTVRAAGPLVAHPGGYVLLVASAAAGVQLPLMGAYAASKAAVEALGNTLRLETKHLGLRVGVAYLAEVDTDMIAIGFGTEAAAQIKGLGPFTRVAPRSVGVDAFERGIATRARRIYAPRWVAPTMRLRMLVQRAVELRPQPRMAAALDAARAEHARLTTPLPDRPGETE</sequence>
<dbReference type="GO" id="GO:0016020">
    <property type="term" value="C:membrane"/>
    <property type="evidence" value="ECO:0007669"/>
    <property type="project" value="TreeGrafter"/>
</dbReference>
<evidence type="ECO:0000313" key="4">
    <source>
        <dbReference type="EMBL" id="CBH49833.1"/>
    </source>
</evidence>
<evidence type="ECO:0000256" key="3">
    <source>
        <dbReference type="RuleBase" id="RU000363"/>
    </source>
</evidence>
<dbReference type="PRINTS" id="PR00081">
    <property type="entry name" value="GDHRDH"/>
</dbReference>
<dbReference type="InterPro" id="IPR036291">
    <property type="entry name" value="NAD(P)-bd_dom_sf"/>
</dbReference>
<dbReference type="InterPro" id="IPR002347">
    <property type="entry name" value="SDR_fam"/>
</dbReference>
<dbReference type="EMBL" id="FN563149">
    <property type="protein sequence ID" value="CBH49833.1"/>
    <property type="molecule type" value="Genomic_DNA"/>
</dbReference>